<keyword evidence="4" id="KW-1185">Reference proteome</keyword>
<dbReference type="PANTHER" id="PTHR33734">
    <property type="entry name" value="LYSM DOMAIN-CONTAINING GPI-ANCHORED PROTEIN 2"/>
    <property type="match status" value="1"/>
</dbReference>
<feature type="compositionally biased region" description="Low complexity" evidence="1">
    <location>
        <begin position="286"/>
        <end position="299"/>
    </location>
</feature>
<dbReference type="InterPro" id="IPR018392">
    <property type="entry name" value="LysM"/>
</dbReference>
<gene>
    <name evidence="3" type="ORF">ALPR1_18768</name>
</gene>
<protein>
    <submittedName>
        <fullName evidence="3">Glycoside hydrolase family 23</fullName>
    </submittedName>
</protein>
<dbReference type="SMART" id="SM00257">
    <property type="entry name" value="LysM"/>
    <property type="match status" value="2"/>
</dbReference>
<dbReference type="GO" id="GO:0016787">
    <property type="term" value="F:hydrolase activity"/>
    <property type="evidence" value="ECO:0007669"/>
    <property type="project" value="UniProtKB-KW"/>
</dbReference>
<accession>A3HWY5</accession>
<dbReference type="EMBL" id="AAXU02000001">
    <property type="protein sequence ID" value="EAZ81108.1"/>
    <property type="molecule type" value="Genomic_DNA"/>
</dbReference>
<evidence type="ECO:0000313" key="3">
    <source>
        <dbReference type="EMBL" id="EAZ81108.1"/>
    </source>
</evidence>
<feature type="compositionally biased region" description="Low complexity" evidence="1">
    <location>
        <begin position="466"/>
        <end position="476"/>
    </location>
</feature>
<dbReference type="PANTHER" id="PTHR33734:SF22">
    <property type="entry name" value="MEMBRANE-BOUND LYTIC MUREIN TRANSGLYCOSYLASE D"/>
    <property type="match status" value="1"/>
</dbReference>
<proteinExistence type="predicted"/>
<dbReference type="RefSeq" id="WP_008202782.1">
    <property type="nucleotide sequence ID" value="NZ_CM001023.1"/>
</dbReference>
<reference evidence="3 4" key="1">
    <citation type="journal article" date="2011" name="J. Bacteriol.">
        <title>Complete genome sequence of Algoriphagus sp. PR1, bacterial prey of a colony-forming choanoflagellate.</title>
        <authorList>
            <person name="Alegado R.A."/>
            <person name="Ferriera S."/>
            <person name="Nusbaum C."/>
            <person name="Young S.K."/>
            <person name="Zeng Q."/>
            <person name="Imamovic A."/>
            <person name="Fairclough S.R."/>
            <person name="King N."/>
        </authorList>
    </citation>
    <scope>NUCLEOTIDE SEQUENCE [LARGE SCALE GENOMIC DNA]</scope>
    <source>
        <strain evidence="3 4">PR1</strain>
    </source>
</reference>
<dbReference type="CDD" id="cd00118">
    <property type="entry name" value="LysM"/>
    <property type="match status" value="2"/>
</dbReference>
<feature type="domain" description="LysM" evidence="2">
    <location>
        <begin position="477"/>
        <end position="521"/>
    </location>
</feature>
<dbReference type="Gene3D" id="1.10.530.10">
    <property type="match status" value="1"/>
</dbReference>
<dbReference type="eggNOG" id="COG0741">
    <property type="taxonomic scope" value="Bacteria"/>
</dbReference>
<dbReference type="AlphaFoldDB" id="A3HWY5"/>
<dbReference type="InterPro" id="IPR008258">
    <property type="entry name" value="Transglycosylase_SLT_dom_1"/>
</dbReference>
<dbReference type="HOGENOM" id="CLU_575753_0_0_10"/>
<evidence type="ECO:0000256" key="1">
    <source>
        <dbReference type="SAM" id="MobiDB-lite"/>
    </source>
</evidence>
<dbReference type="Pfam" id="PF01464">
    <property type="entry name" value="SLT"/>
    <property type="match status" value="1"/>
</dbReference>
<dbReference type="Gene3D" id="3.10.350.10">
    <property type="entry name" value="LysM domain"/>
    <property type="match status" value="2"/>
</dbReference>
<name>A3HWY5_9BACT</name>
<dbReference type="InterPro" id="IPR023346">
    <property type="entry name" value="Lysozyme-like_dom_sf"/>
</dbReference>
<dbReference type="CDD" id="cd16894">
    <property type="entry name" value="MltD-like"/>
    <property type="match status" value="1"/>
</dbReference>
<dbReference type="PROSITE" id="PS51782">
    <property type="entry name" value="LYSM"/>
    <property type="match status" value="2"/>
</dbReference>
<dbReference type="Pfam" id="PF01476">
    <property type="entry name" value="LysM"/>
    <property type="match status" value="3"/>
</dbReference>
<dbReference type="SUPFAM" id="SSF54106">
    <property type="entry name" value="LysM domain"/>
    <property type="match status" value="2"/>
</dbReference>
<dbReference type="STRING" id="388413.ALPR1_18768"/>
<feature type="region of interest" description="Disordered" evidence="1">
    <location>
        <begin position="282"/>
        <end position="301"/>
    </location>
</feature>
<sequence length="524" mass="59148">MSKHIISPFLFIVTLLVNFPLLAQIPQVPAELEFADMIVRINPQARREIQLDVDAQYRNPNYFKIKQERVNLYMPIIEEILRESNVPLDLKYLVIQESSLIPDAVSTSNAVGFWQFKQGTAEEVFLRVDKQIDERKNIVSSTRGAALYLKKHNNTFDNWMCALVSYQMGLGGAKAYFGNRYNGKRVVDVDRNTHWYFKKYLAHKIAFESQIGVLTSNSRMVEVPVKGPTTLAALAKKYGVEEDHLKEYNKWTSNGKIPGDRTYGLVYVQDGSLPVQQAIVRETKPQKSQSGSSSIKNSPAYKQANSFPRIAGNTTKANQPDQITVNNIEGVQAAQTTTLSNFSDKVGIRENKLRRLNDLDRGERIEAGKYYYTKKKKTKADVETHVVLPGETLWSISQKYGIKLSSLKSKNRIRKDRDLKVGMVLNLQEHRKRGEEIPIVNLNQPAPTKTVLASSSSSNPPRQEVRNTTSSRTNSNLTHTVSKGETLFAISKKYGVTVNDLKSWNNIGSQNIISIGQKLVILKP</sequence>
<dbReference type="SUPFAM" id="SSF53955">
    <property type="entry name" value="Lysozyme-like"/>
    <property type="match status" value="1"/>
</dbReference>
<comment type="caution">
    <text evidence="3">The sequence shown here is derived from an EMBL/GenBank/DDBJ whole genome shotgun (WGS) entry which is preliminary data.</text>
</comment>
<keyword evidence="3" id="KW-0378">Hydrolase</keyword>
<dbReference type="eggNOG" id="COG1388">
    <property type="taxonomic scope" value="Bacteria"/>
</dbReference>
<feature type="region of interest" description="Disordered" evidence="1">
    <location>
        <begin position="449"/>
        <end position="477"/>
    </location>
</feature>
<dbReference type="InterPro" id="IPR036779">
    <property type="entry name" value="LysM_dom_sf"/>
</dbReference>
<dbReference type="Proteomes" id="UP000003919">
    <property type="component" value="Chromosome"/>
</dbReference>
<evidence type="ECO:0000259" key="2">
    <source>
        <dbReference type="PROSITE" id="PS51782"/>
    </source>
</evidence>
<feature type="compositionally biased region" description="Polar residues" evidence="1">
    <location>
        <begin position="449"/>
        <end position="461"/>
    </location>
</feature>
<organism evidence="3 4">
    <name type="scientific">Algoriphagus machipongonensis</name>
    <dbReference type="NCBI Taxonomy" id="388413"/>
    <lineage>
        <taxon>Bacteria</taxon>
        <taxon>Pseudomonadati</taxon>
        <taxon>Bacteroidota</taxon>
        <taxon>Cytophagia</taxon>
        <taxon>Cytophagales</taxon>
        <taxon>Cyclobacteriaceae</taxon>
        <taxon>Algoriphagus</taxon>
    </lineage>
</organism>
<feature type="domain" description="LysM" evidence="2">
    <location>
        <begin position="383"/>
        <end position="427"/>
    </location>
</feature>
<dbReference type="OrthoDB" id="977752at2"/>
<evidence type="ECO:0000313" key="4">
    <source>
        <dbReference type="Proteomes" id="UP000003919"/>
    </source>
</evidence>
<dbReference type="EMBL" id="CM001023">
    <property type="protein sequence ID" value="EAZ81108.1"/>
    <property type="molecule type" value="Genomic_DNA"/>
</dbReference>